<proteinExistence type="predicted"/>
<keyword evidence="1" id="KW-0812">Transmembrane</keyword>
<dbReference type="EMBL" id="CP102097">
    <property type="protein sequence ID" value="UUM32852.1"/>
    <property type="molecule type" value="Genomic_DNA"/>
</dbReference>
<feature type="transmembrane region" description="Helical" evidence="1">
    <location>
        <begin position="126"/>
        <end position="156"/>
    </location>
</feature>
<accession>A0ABY5LL78</accession>
<evidence type="ECO:0000313" key="2">
    <source>
        <dbReference type="EMBL" id="UUM32852.1"/>
    </source>
</evidence>
<dbReference type="Proteomes" id="UP001058602">
    <property type="component" value="Chromosome 2"/>
</dbReference>
<name>A0ABY5LL78_9VIBR</name>
<organism evidence="2 3">
    <name type="scientific">Vibrio japonicus</name>
    <dbReference type="NCBI Taxonomy" id="1824638"/>
    <lineage>
        <taxon>Bacteria</taxon>
        <taxon>Pseudomonadati</taxon>
        <taxon>Pseudomonadota</taxon>
        <taxon>Gammaproteobacteria</taxon>
        <taxon>Vibrionales</taxon>
        <taxon>Vibrionaceae</taxon>
        <taxon>Vibrio</taxon>
    </lineage>
</organism>
<feature type="transmembrane region" description="Helical" evidence="1">
    <location>
        <begin position="72"/>
        <end position="91"/>
    </location>
</feature>
<evidence type="ECO:0000313" key="3">
    <source>
        <dbReference type="Proteomes" id="UP001058602"/>
    </source>
</evidence>
<gene>
    <name evidence="2" type="ORF">NP165_14930</name>
</gene>
<keyword evidence="3" id="KW-1185">Reference proteome</keyword>
<dbReference type="RefSeq" id="WP_257086553.1">
    <property type="nucleotide sequence ID" value="NZ_CP102097.1"/>
</dbReference>
<feature type="transmembrane region" description="Helical" evidence="1">
    <location>
        <begin position="44"/>
        <end position="65"/>
    </location>
</feature>
<keyword evidence="1" id="KW-1133">Transmembrane helix</keyword>
<sequence length="316" mass="36633">MAYLPFYITPEECVIYQEAQEQEIASGDHVISWATVNVEEPSRYIHISMTLVPSIVCVLIFFLLVDFGNVSQALTLAGGLSLGVLIVYFLLRLNFLKRYSFTLSEKGFISKQRSTLPKWFNTATQVMGWFGAIVCVFMVAVAGPMALAGAGGFILLSFGMLKRQPDEPTEIKVGMREDWLFTYYNRKRKVIKFFHKYDVCCEWNLEKKTIFRCHDRGYTYLFFKTVTDLETMITKLSKDYNLECIELKDHKDFFEGRVESKLLHIPARSLEYPVEDTFELRAKKTPPPKWEYLYNGQWRTKAEIEKLNTESATAKE</sequence>
<reference evidence="2" key="1">
    <citation type="submission" date="2022-07" db="EMBL/GenBank/DDBJ databases">
        <title>Complete genome of Vibrio japonicus strain JCM 31412T and phylogenomic assessment of the Nereis clade of the genus Vibrio.</title>
        <authorList>
            <person name="Shlafstein M.D."/>
            <person name="Emsley S.A."/>
            <person name="Ushijima B."/>
            <person name="Videau P."/>
            <person name="Saw J.H."/>
        </authorList>
    </citation>
    <scope>NUCLEOTIDE SEQUENCE</scope>
    <source>
        <strain evidence="2">JCM 31412</strain>
    </source>
</reference>
<protein>
    <submittedName>
        <fullName evidence="2">Uncharacterized protein</fullName>
    </submittedName>
</protein>
<keyword evidence="1" id="KW-0472">Membrane</keyword>
<evidence type="ECO:0000256" key="1">
    <source>
        <dbReference type="SAM" id="Phobius"/>
    </source>
</evidence>